<evidence type="ECO:0000256" key="6">
    <source>
        <dbReference type="ARBA" id="ARBA00022801"/>
    </source>
</evidence>
<feature type="region of interest" description="Disordered" evidence="8">
    <location>
        <begin position="86"/>
        <end position="170"/>
    </location>
</feature>
<evidence type="ECO:0000256" key="2">
    <source>
        <dbReference type="ARBA" id="ARBA00009085"/>
    </source>
</evidence>
<dbReference type="Pfam" id="PF00443">
    <property type="entry name" value="UCH"/>
    <property type="match status" value="1"/>
</dbReference>
<evidence type="ECO:0000256" key="4">
    <source>
        <dbReference type="ARBA" id="ARBA00022670"/>
    </source>
</evidence>
<keyword evidence="12" id="KW-1185">Reference proteome</keyword>
<feature type="compositionally biased region" description="Polar residues" evidence="8">
    <location>
        <begin position="1132"/>
        <end position="1142"/>
    </location>
</feature>
<feature type="compositionally biased region" description="Low complexity" evidence="8">
    <location>
        <begin position="182"/>
        <end position="191"/>
    </location>
</feature>
<dbReference type="InterPro" id="IPR018200">
    <property type="entry name" value="USP_CS"/>
</dbReference>
<evidence type="ECO:0000313" key="11">
    <source>
        <dbReference type="EMBL" id="KAH7076196.1"/>
    </source>
</evidence>
<dbReference type="InterPro" id="IPR028889">
    <property type="entry name" value="USP"/>
</dbReference>
<dbReference type="PROSITE" id="PS51283">
    <property type="entry name" value="DUSP"/>
    <property type="match status" value="1"/>
</dbReference>
<feature type="region of interest" description="Disordered" evidence="8">
    <location>
        <begin position="1117"/>
        <end position="1228"/>
    </location>
</feature>
<feature type="region of interest" description="Disordered" evidence="8">
    <location>
        <begin position="493"/>
        <end position="525"/>
    </location>
</feature>
<feature type="region of interest" description="Disordered" evidence="8">
    <location>
        <begin position="324"/>
        <end position="346"/>
    </location>
</feature>
<organism evidence="11 12">
    <name type="scientific">Paraphoma chrysanthemicola</name>
    <dbReference type="NCBI Taxonomy" id="798071"/>
    <lineage>
        <taxon>Eukaryota</taxon>
        <taxon>Fungi</taxon>
        <taxon>Dikarya</taxon>
        <taxon>Ascomycota</taxon>
        <taxon>Pezizomycotina</taxon>
        <taxon>Dothideomycetes</taxon>
        <taxon>Pleosporomycetidae</taxon>
        <taxon>Pleosporales</taxon>
        <taxon>Pleosporineae</taxon>
        <taxon>Phaeosphaeriaceae</taxon>
        <taxon>Paraphoma</taxon>
    </lineage>
</organism>
<keyword evidence="5" id="KW-0833">Ubl conjugation pathway</keyword>
<keyword evidence="7" id="KW-0788">Thiol protease</keyword>
<dbReference type="InterPro" id="IPR050185">
    <property type="entry name" value="Ub_carboxyl-term_hydrolase"/>
</dbReference>
<evidence type="ECO:0000313" key="12">
    <source>
        <dbReference type="Proteomes" id="UP000813461"/>
    </source>
</evidence>
<feature type="region of interest" description="Disordered" evidence="8">
    <location>
        <begin position="1457"/>
        <end position="1500"/>
    </location>
</feature>
<dbReference type="GO" id="GO:0004843">
    <property type="term" value="F:cysteine-type deubiquitinase activity"/>
    <property type="evidence" value="ECO:0007669"/>
    <property type="project" value="UniProtKB-EC"/>
</dbReference>
<dbReference type="PROSITE" id="PS50235">
    <property type="entry name" value="USP_3"/>
    <property type="match status" value="1"/>
</dbReference>
<feature type="region of interest" description="Disordered" evidence="8">
    <location>
        <begin position="1007"/>
        <end position="1045"/>
    </location>
</feature>
<feature type="domain" description="DUSP" evidence="10">
    <location>
        <begin position="286"/>
        <end position="411"/>
    </location>
</feature>
<dbReference type="InterPro" id="IPR038765">
    <property type="entry name" value="Papain-like_cys_pep_sf"/>
</dbReference>
<dbReference type="SMART" id="SM00695">
    <property type="entry name" value="DUSP"/>
    <property type="match status" value="1"/>
</dbReference>
<dbReference type="OrthoDB" id="952271at2759"/>
<dbReference type="SUPFAM" id="SSF143791">
    <property type="entry name" value="DUSP-like"/>
    <property type="match status" value="1"/>
</dbReference>
<comment type="caution">
    <text evidence="11">The sequence shown here is derived from an EMBL/GenBank/DDBJ whole genome shotgun (WGS) entry which is preliminary data.</text>
</comment>
<dbReference type="GO" id="GO:0016579">
    <property type="term" value="P:protein deubiquitination"/>
    <property type="evidence" value="ECO:0007669"/>
    <property type="project" value="InterPro"/>
</dbReference>
<dbReference type="PANTHER" id="PTHR21646:SF24">
    <property type="entry name" value="UBIQUITIN CARBOXYL-TERMINAL HYDROLASE"/>
    <property type="match status" value="1"/>
</dbReference>
<protein>
    <recommendedName>
        <fullName evidence="3">ubiquitinyl hydrolase 1</fullName>
        <ecNumber evidence="3">3.4.19.12</ecNumber>
    </recommendedName>
</protein>
<keyword evidence="6" id="KW-0378">Hydrolase</keyword>
<evidence type="ECO:0000256" key="8">
    <source>
        <dbReference type="SAM" id="MobiDB-lite"/>
    </source>
</evidence>
<feature type="compositionally biased region" description="Polar residues" evidence="8">
    <location>
        <begin position="1516"/>
        <end position="1526"/>
    </location>
</feature>
<proteinExistence type="inferred from homology"/>
<comment type="similarity">
    <text evidence="2">Belongs to the peptidase C19 family.</text>
</comment>
<dbReference type="PROSITE" id="PS00973">
    <property type="entry name" value="USP_2"/>
    <property type="match status" value="1"/>
</dbReference>
<dbReference type="InterPro" id="IPR035927">
    <property type="entry name" value="DUSP-like_sf"/>
</dbReference>
<name>A0A8K0QX17_9PLEO</name>
<gene>
    <name evidence="11" type="ORF">FB567DRAFT_632465</name>
</gene>
<dbReference type="Gene3D" id="3.90.70.10">
    <property type="entry name" value="Cysteine proteinases"/>
    <property type="match status" value="2"/>
</dbReference>
<dbReference type="EC" id="3.4.19.12" evidence="3"/>
<dbReference type="PANTHER" id="PTHR21646">
    <property type="entry name" value="UBIQUITIN CARBOXYL-TERMINAL HYDROLASE"/>
    <property type="match status" value="1"/>
</dbReference>
<evidence type="ECO:0000256" key="5">
    <source>
        <dbReference type="ARBA" id="ARBA00022786"/>
    </source>
</evidence>
<comment type="catalytic activity">
    <reaction evidence="1">
        <text>Thiol-dependent hydrolysis of ester, thioester, amide, peptide and isopeptide bonds formed by the C-terminal Gly of ubiquitin (a 76-residue protein attached to proteins as an intracellular targeting signal).</text>
        <dbReference type="EC" id="3.4.19.12"/>
    </reaction>
</comment>
<feature type="region of interest" description="Disordered" evidence="8">
    <location>
        <begin position="1513"/>
        <end position="1552"/>
    </location>
</feature>
<feature type="compositionally biased region" description="Low complexity" evidence="8">
    <location>
        <begin position="239"/>
        <end position="250"/>
    </location>
</feature>
<evidence type="ECO:0000256" key="7">
    <source>
        <dbReference type="ARBA" id="ARBA00022807"/>
    </source>
</evidence>
<reference evidence="11" key="1">
    <citation type="journal article" date="2021" name="Nat. Commun.">
        <title>Genetic determinants of endophytism in the Arabidopsis root mycobiome.</title>
        <authorList>
            <person name="Mesny F."/>
            <person name="Miyauchi S."/>
            <person name="Thiergart T."/>
            <person name="Pickel B."/>
            <person name="Atanasova L."/>
            <person name="Karlsson M."/>
            <person name="Huettel B."/>
            <person name="Barry K.W."/>
            <person name="Haridas S."/>
            <person name="Chen C."/>
            <person name="Bauer D."/>
            <person name="Andreopoulos W."/>
            <person name="Pangilinan J."/>
            <person name="LaButti K."/>
            <person name="Riley R."/>
            <person name="Lipzen A."/>
            <person name="Clum A."/>
            <person name="Drula E."/>
            <person name="Henrissat B."/>
            <person name="Kohler A."/>
            <person name="Grigoriev I.V."/>
            <person name="Martin F.M."/>
            <person name="Hacquard S."/>
        </authorList>
    </citation>
    <scope>NUCLEOTIDE SEQUENCE</scope>
    <source>
        <strain evidence="11">MPI-SDFR-AT-0120</strain>
    </source>
</reference>
<accession>A0A8K0QX17</accession>
<feature type="compositionally biased region" description="Polar residues" evidence="8">
    <location>
        <begin position="257"/>
        <end position="279"/>
    </location>
</feature>
<feature type="domain" description="USP" evidence="9">
    <location>
        <begin position="635"/>
        <end position="1439"/>
    </location>
</feature>
<dbReference type="InterPro" id="IPR001394">
    <property type="entry name" value="Peptidase_C19_UCH"/>
</dbReference>
<dbReference type="InterPro" id="IPR006615">
    <property type="entry name" value="Pept_C19_DUSP"/>
</dbReference>
<dbReference type="SUPFAM" id="SSF54001">
    <property type="entry name" value="Cysteine proteinases"/>
    <property type="match status" value="1"/>
</dbReference>
<feature type="compositionally biased region" description="Basic residues" evidence="8">
    <location>
        <begin position="1185"/>
        <end position="1211"/>
    </location>
</feature>
<dbReference type="CDD" id="cd02674">
    <property type="entry name" value="Peptidase_C19R"/>
    <property type="match status" value="1"/>
</dbReference>
<dbReference type="Gene3D" id="3.30.2230.10">
    <property type="entry name" value="DUSP-like"/>
    <property type="match status" value="1"/>
</dbReference>
<dbReference type="EMBL" id="JAGMVJ010000019">
    <property type="protein sequence ID" value="KAH7076196.1"/>
    <property type="molecule type" value="Genomic_DNA"/>
</dbReference>
<feature type="compositionally biased region" description="Polar residues" evidence="8">
    <location>
        <begin position="596"/>
        <end position="617"/>
    </location>
</feature>
<feature type="compositionally biased region" description="Polar residues" evidence="8">
    <location>
        <begin position="1480"/>
        <end position="1498"/>
    </location>
</feature>
<evidence type="ECO:0000256" key="1">
    <source>
        <dbReference type="ARBA" id="ARBA00000707"/>
    </source>
</evidence>
<feature type="compositionally biased region" description="Polar residues" evidence="8">
    <location>
        <begin position="159"/>
        <end position="170"/>
    </location>
</feature>
<dbReference type="PROSITE" id="PS00972">
    <property type="entry name" value="USP_1"/>
    <property type="match status" value="1"/>
</dbReference>
<feature type="compositionally biased region" description="Low complexity" evidence="8">
    <location>
        <begin position="114"/>
        <end position="133"/>
    </location>
</feature>
<evidence type="ECO:0000259" key="10">
    <source>
        <dbReference type="PROSITE" id="PS51283"/>
    </source>
</evidence>
<feature type="region of interest" description="Disordered" evidence="8">
    <location>
        <begin position="182"/>
        <end position="286"/>
    </location>
</feature>
<evidence type="ECO:0000259" key="9">
    <source>
        <dbReference type="PROSITE" id="PS50235"/>
    </source>
</evidence>
<keyword evidence="4" id="KW-0645">Protease</keyword>
<dbReference type="Proteomes" id="UP000813461">
    <property type="component" value="Unassembled WGS sequence"/>
</dbReference>
<sequence>MVLKKTTGTQAQQAAFTARAIHVRLAIVLAPLSSHRPHQSLPVPNTTAHCTPAAQARCLFAPTAPPPACLVLELAGFTASTTFTTASTKKRKTVTTGSTDRKGTEGATQPLDESAAASPRSSPHPSVSVRASASPPPPRYLPPHLHDEFLDTDGASTLRDYNTGASSPSEAYSNLSLAEASMADEAAAQPEPQRRPPRSSSPAKRPHSDMADDNMDIDGQHARRNSGQSSPRATKPLPAASSQRSARATSVEMVDAPNNSGSSETDVSNADSSATSVDAAQQADLPSLDEQVTKVMVMMQQPLRERQEGYIISERWLERVWARTSENSSRPQEFNKDATQGPIGPVDNTALVDLELLREDLMDQRGEDFVPLSKAMQMGQDFEILPAKAWELVLSWYGLKEGSPVIRRYAQNTVPDKSSENLEYELHPPVLTVRKVRKAPATAAENSKPAEKIVASKYESFLSFVEAAKKVAGIDLKNKVRVWRILSSIPSDVVPQESQPSGMLTPDASPRGGSPANATPGQAPPLIMDVESFNRLASGTERELITGKDEKANEEFNEFLSLASAGLSQDQIIVLEEHDDKGEYISDAGKAVTKPKTGTQAAKGLQSGNNSGRSTPTGGALTRGRARNGKVRGHVGLVNLGNTCYMNSALQCLRSCEELTMYFLSNKWKDEVNADNPIGHKGAIARVYAQMLSGVYDITANSSYSPKNFKNTLGKANSLFSGYGQQDSQEFVSWLVDALHEDLNRIHKKPYRENPDSDDNTFRDPEAIKQLGETYRDNHKARNDSVAMDLFSGFYKNTMVCPTCDKVSITFDPYSQLTLQLPIEQTWTHSVTYVPLHGKPVQLEVDIDKNATITSLKEYVGKRFGNVPASRLMASEIYSHKFYRHLDDKSTIAESNIGARDDIYVYELDIAPSNWPAPKKKGSKYKLLLSHGSSDEDIPDSAAPLHDRILVPVFNRGPNMSTYRAQSYSMALWPFFIVLTREEAKDYDAILRKLLAKVAQMTTRPILSELGDPPLDQSRSGSDVVLTTEEDASPNGDPRVKDGSVEGEDLVEVTMTDPVDAPSQQPRDDEELPEVLKPGSFIHPEFRQLFEVKHTKKSNEIVTTGWSTVDPSRTLEPISKRIRIPPSREESVQSSQAGSDATSSDEDAETVQPLDPDVIDAAGASTDEEMRSAEPEGPAFSRGGRQNKKKNKKMRRQERKHKNNKNFKAKNKVPEQPNYPEDPDDETDNSLVRMGEALVLEWEANAYDALFGGTAATDSRGMDAMKFVDVFEDPEIQEKKARRIARRKHGITLDECFTETSKSEVLSEDNAWYCSRCKELRRATKTLEIWTVPDILIIHLKRFSGHRTFRDKIEELIDFPVEGLDLSGKVGFPEGKDLKYDLFAVDNHFGGLGGGHYTATAQNFFDGQWYDYNDSIVSRCHSGQKAVTKNAYLLFYRRRTPSPLGPPSLQHIVQNAENTPAPDSDADDDEVDRSRPLESGNGQRLDASSRNGSSSAYTHGTGVAAGAGALRGGGSLQHSAHGSSLRNGVAAGNLSDDEDSTLPPYADGAHEDLDDEGYVDAEEEPTLDTLYGPLYNRDQPAWSFDRLPVQDDSDEVGSDAPNMGSVDGESLQTRMMEDFGDELSTHPGASTPVEGILQASYSGVGDEEVHEIRVAGD</sequence>
<evidence type="ECO:0000256" key="3">
    <source>
        <dbReference type="ARBA" id="ARBA00012759"/>
    </source>
</evidence>
<feature type="region of interest" description="Disordered" evidence="8">
    <location>
        <begin position="592"/>
        <end position="626"/>
    </location>
</feature>
<dbReference type="Pfam" id="PF06337">
    <property type="entry name" value="DUSP"/>
    <property type="match status" value="1"/>
</dbReference>
<dbReference type="GO" id="GO:0006508">
    <property type="term" value="P:proteolysis"/>
    <property type="evidence" value="ECO:0007669"/>
    <property type="project" value="UniProtKB-KW"/>
</dbReference>